<evidence type="ECO:0000256" key="1">
    <source>
        <dbReference type="ARBA" id="ARBA00010118"/>
    </source>
</evidence>
<evidence type="ECO:0000256" key="4">
    <source>
        <dbReference type="SAM" id="Phobius"/>
    </source>
</evidence>
<dbReference type="Proteomes" id="UP000779574">
    <property type="component" value="Unassembled WGS sequence"/>
</dbReference>
<feature type="transmembrane region" description="Helical" evidence="4">
    <location>
        <begin position="295"/>
        <end position="314"/>
    </location>
</feature>
<reference evidence="6" key="2">
    <citation type="submission" date="2021-08" db="EMBL/GenBank/DDBJ databases">
        <authorList>
            <person name="Gostincar C."/>
            <person name="Sun X."/>
            <person name="Song Z."/>
            <person name="Gunde-Cimerman N."/>
        </authorList>
    </citation>
    <scope>NUCLEOTIDE SEQUENCE</scope>
    <source>
        <strain evidence="6">EXF-9911</strain>
    </source>
</reference>
<feature type="transmembrane region" description="Helical" evidence="4">
    <location>
        <begin position="321"/>
        <end position="338"/>
    </location>
</feature>
<dbReference type="AlphaFoldDB" id="A0A9P8E0B9"/>
<keyword evidence="4" id="KW-0812">Transmembrane</keyword>
<protein>
    <submittedName>
        <fullName evidence="6">Glycosyltransferase family 90 protein</fullName>
    </submittedName>
</protein>
<accession>A0A9P8E0B9</accession>
<organism evidence="6 7">
    <name type="scientific">Aureobasidium melanogenum</name>
    <name type="common">Aureobasidium pullulans var. melanogenum</name>
    <dbReference type="NCBI Taxonomy" id="46634"/>
    <lineage>
        <taxon>Eukaryota</taxon>
        <taxon>Fungi</taxon>
        <taxon>Dikarya</taxon>
        <taxon>Ascomycota</taxon>
        <taxon>Pezizomycotina</taxon>
        <taxon>Dothideomycetes</taxon>
        <taxon>Dothideomycetidae</taxon>
        <taxon>Dothideales</taxon>
        <taxon>Saccotheciaceae</taxon>
        <taxon>Aureobasidium</taxon>
    </lineage>
</organism>
<evidence type="ECO:0000313" key="6">
    <source>
        <dbReference type="EMBL" id="KAG9668684.1"/>
    </source>
</evidence>
<feature type="transmembrane region" description="Helical" evidence="4">
    <location>
        <begin position="350"/>
        <end position="368"/>
    </location>
</feature>
<dbReference type="SMART" id="SM00672">
    <property type="entry name" value="CAP10"/>
    <property type="match status" value="1"/>
</dbReference>
<feature type="transmembrane region" description="Helical" evidence="4">
    <location>
        <begin position="34"/>
        <end position="56"/>
    </location>
</feature>
<feature type="transmembrane region" description="Helical" evidence="4">
    <location>
        <begin position="389"/>
        <end position="408"/>
    </location>
</feature>
<comment type="caution">
    <text evidence="6">The sequence shown here is derived from an EMBL/GenBank/DDBJ whole genome shotgun (WGS) entry which is preliminary data.</text>
</comment>
<keyword evidence="4" id="KW-1133">Transmembrane helix</keyword>
<evidence type="ECO:0000313" key="7">
    <source>
        <dbReference type="Proteomes" id="UP000779574"/>
    </source>
</evidence>
<dbReference type="Pfam" id="PF05686">
    <property type="entry name" value="Glyco_transf_90"/>
    <property type="match status" value="1"/>
</dbReference>
<dbReference type="PANTHER" id="PTHR12203:SF35">
    <property type="entry name" value="PROTEIN O-GLUCOSYLTRANSFERASE 1"/>
    <property type="match status" value="1"/>
</dbReference>
<keyword evidence="4" id="KW-0472">Membrane</keyword>
<dbReference type="OrthoDB" id="541052at2759"/>
<dbReference type="InterPro" id="IPR006598">
    <property type="entry name" value="CAP10"/>
</dbReference>
<name>A0A9P8E0B9_AURME</name>
<feature type="transmembrane region" description="Helical" evidence="4">
    <location>
        <begin position="215"/>
        <end position="236"/>
    </location>
</feature>
<evidence type="ECO:0000256" key="3">
    <source>
        <dbReference type="SAM" id="MobiDB-lite"/>
    </source>
</evidence>
<feature type="non-terminal residue" evidence="6">
    <location>
        <position position="1"/>
    </location>
</feature>
<proteinExistence type="inferred from homology"/>
<feature type="transmembrane region" description="Helical" evidence="4">
    <location>
        <begin position="177"/>
        <end position="195"/>
    </location>
</feature>
<gene>
    <name evidence="6" type="ORF">KCU76_g17456</name>
</gene>
<dbReference type="PANTHER" id="PTHR12203">
    <property type="entry name" value="KDEL LYS-ASP-GLU-LEU CONTAINING - RELATED"/>
    <property type="match status" value="1"/>
</dbReference>
<sequence length="1003" mass="113653">MESLASYALIALTVASWFLAINSAQVFAYGSRTLHVLGLTLASIGASLLFLSRYLARSSTTSYDELPLDETASDGSLSPRSPVSPSLNHIRVPQTSLRKMRLLFVLLVLLICARAETTRRLVRDVQCLGPAYTEFIPLCLAVVDFCIYRRHKVSVPENNSDLSIYELLGQSWATNRFRYIIITAIFGVLSASILHQSDSPSSTYICTPATHDKMIMIQRLALVLDFCISFCLDALLRSYPNTGKASPARSLSITGWACLLSASAIGIWGVIWFLAVPEDRFWVLEIPRGFIWKLIKLATLCCIAALSTCITIFYSGAMSAISVLIFVASCSITISWSWHTLSAFPPDNDTLTLLSFCGLTLAFIALIHTQVISEDRRRKQHAIFSDTPIPLIGLMILIFCIRFLIWLGHVTNVAYHPIDLLIHEASDLHKAYTGRAYSSANLTDAVIEYRHRYGRNPPPNFHEWYRYAIGRNSLIIDEFDKINEDLLPFWTLVPSEIRDRTWQTTSNPWNDVSGISIRKGKAEISPHAMATHRWMLDGIVDMISHFSEFLPDMDLGFNVNDECRVAVPYENIQARRQAGNQRTDLDKSTRNSFSEQRGDAWKPIPEESSGITPFIEMSWQKTFNEFGVTGCPPGSAARSSLHWDTSHLCTSCVEPHSLGAYLSNWTLSADICHQPDIANLHGFYLSPAAFKATHELYPVFSQSKVHGYNDILYPSAWNYMDKAKYDPNDEHPDLSWDDKIRTLFWRGGTSEGVSSFTGVWKGMARQRFMHLANNIASTLPAQPILLPYPFANKRKKLAYVDVPASELTKHVSVDVKLVEHIVRCGGPDCEDQEHHFAPMVPPTDFQTHWSYRYLLDLDGAAFSGRFIPFLQSRSLPFKAALFREWWDDRLTPWLHFVPLDLRGHGFWATLVYFMGLESKIQGKQVMLPAHDKQAEYIADAGREWSNKVLRKEDMEIYMFRLLLEWGRMTDDKRDELGLGVEEAERIGQEWVKGGKMYYGDKHT</sequence>
<reference evidence="6" key="1">
    <citation type="journal article" date="2021" name="J Fungi (Basel)">
        <title>Virulence traits and population genomics of the black yeast Aureobasidium melanogenum.</title>
        <authorList>
            <person name="Cernosa A."/>
            <person name="Sun X."/>
            <person name="Gostincar C."/>
            <person name="Fang C."/>
            <person name="Gunde-Cimerman N."/>
            <person name="Song Z."/>
        </authorList>
    </citation>
    <scope>NUCLEOTIDE SEQUENCE</scope>
    <source>
        <strain evidence="6">EXF-9911</strain>
    </source>
</reference>
<evidence type="ECO:0000259" key="5">
    <source>
        <dbReference type="SMART" id="SM00672"/>
    </source>
</evidence>
<evidence type="ECO:0000256" key="2">
    <source>
        <dbReference type="ARBA" id="ARBA00022679"/>
    </source>
</evidence>
<keyword evidence="2" id="KW-0808">Transferase</keyword>
<dbReference type="GO" id="GO:0016740">
    <property type="term" value="F:transferase activity"/>
    <property type="evidence" value="ECO:0007669"/>
    <property type="project" value="UniProtKB-KW"/>
</dbReference>
<feature type="transmembrane region" description="Helical" evidence="4">
    <location>
        <begin position="256"/>
        <end position="275"/>
    </location>
</feature>
<feature type="domain" description="Glycosyl transferase CAP10" evidence="5">
    <location>
        <begin position="673"/>
        <end position="965"/>
    </location>
</feature>
<dbReference type="EMBL" id="JAHFXF010001376">
    <property type="protein sequence ID" value="KAG9668684.1"/>
    <property type="molecule type" value="Genomic_DNA"/>
</dbReference>
<dbReference type="InterPro" id="IPR051091">
    <property type="entry name" value="O-Glucosyltr/Glycosyltrsf_90"/>
</dbReference>
<comment type="similarity">
    <text evidence="1">Belongs to the glycosyltransferase 90 family.</text>
</comment>
<feature type="region of interest" description="Disordered" evidence="3">
    <location>
        <begin position="576"/>
        <end position="602"/>
    </location>
</feature>